<evidence type="ECO:0000313" key="2">
    <source>
        <dbReference type="EMBL" id="CUG40099.1"/>
    </source>
</evidence>
<organism evidence="2 3">
    <name type="scientific">Bodo saltans</name>
    <name type="common">Flagellated protozoan</name>
    <dbReference type="NCBI Taxonomy" id="75058"/>
    <lineage>
        <taxon>Eukaryota</taxon>
        <taxon>Discoba</taxon>
        <taxon>Euglenozoa</taxon>
        <taxon>Kinetoplastea</taxon>
        <taxon>Metakinetoplastina</taxon>
        <taxon>Eubodonida</taxon>
        <taxon>Bodonidae</taxon>
        <taxon>Bodo</taxon>
    </lineage>
</organism>
<name>A0A0S4IXH6_BODSA</name>
<feature type="compositionally biased region" description="Basic and acidic residues" evidence="1">
    <location>
        <begin position="17"/>
        <end position="30"/>
    </location>
</feature>
<sequence length="560" mass="62496">MLDAEPTDFIKRATQTRNEKKEAERVRKLTGEPTQPELPNEEKLRIAHKKQRRDCYAAVRLRFIEQDDLTSDSRCLNVTTLLYTALWACRFQPKEPTEALVKLTTLLSSAVDECGAILLISVLPDAQLIPLREYICDILEPHLSDSSGGDDSNELLSFRSAGDPLKEAAIDCLLNGVFALIAAAQLEASCAKRRSRNDRMNDNRKPAHTVRVHAPPNDKFVQQIEEMVHGMLGANRDAFVRNPCFCATACSAWQRFITGAMHVCGLNAGETMDDDSERWLLQNTQVVFHGTKSNDAIQRISCRGFDLGRRGKTNGQVHGVGEYFGRTIEMSDAYSGQTEVMLVCLALKETNALCPLPDRPLGFTPTIFVPSNEEGREMLVIDNKLEETFVAPIGILYHKALNRVARDTGTFDCDYPLDDLRAVEQIQDLSAQFADHLKTAVACQDLQRLRQFRRTIVLRFRLAVQKAASSAFPTGLPAMSFTHSSIWTSLSELNVEYRFCASTSAVADPSEVEQLQWFLCTATHNNEMGDEGPPSQQRVVLYKSKDSRCPMCAAAAEVKN</sequence>
<feature type="region of interest" description="Disordered" evidence="1">
    <location>
        <begin position="1"/>
        <end position="37"/>
    </location>
</feature>
<dbReference type="VEuPathDB" id="TriTrypDB:BSAL_78875"/>
<dbReference type="Proteomes" id="UP000051952">
    <property type="component" value="Unassembled WGS sequence"/>
</dbReference>
<protein>
    <recommendedName>
        <fullName evidence="4">PARP catalytic domain-containing protein</fullName>
    </recommendedName>
</protein>
<gene>
    <name evidence="2" type="ORF">BSAL_78875</name>
</gene>
<accession>A0A0S4IXH6</accession>
<evidence type="ECO:0008006" key="4">
    <source>
        <dbReference type="Google" id="ProtNLM"/>
    </source>
</evidence>
<proteinExistence type="predicted"/>
<dbReference type="AlphaFoldDB" id="A0A0S4IXH6"/>
<reference evidence="3" key="1">
    <citation type="submission" date="2015-09" db="EMBL/GenBank/DDBJ databases">
        <authorList>
            <consortium name="Pathogen Informatics"/>
        </authorList>
    </citation>
    <scope>NUCLEOTIDE SEQUENCE [LARGE SCALE GENOMIC DNA]</scope>
    <source>
        <strain evidence="3">Lake Konstanz</strain>
    </source>
</reference>
<evidence type="ECO:0000256" key="1">
    <source>
        <dbReference type="SAM" id="MobiDB-lite"/>
    </source>
</evidence>
<dbReference type="EMBL" id="CYKH01000789">
    <property type="protein sequence ID" value="CUG40099.1"/>
    <property type="molecule type" value="Genomic_DNA"/>
</dbReference>
<dbReference type="Gene3D" id="3.90.228.10">
    <property type="match status" value="1"/>
</dbReference>
<dbReference type="SUPFAM" id="SSF56399">
    <property type="entry name" value="ADP-ribosylation"/>
    <property type="match status" value="1"/>
</dbReference>
<keyword evidence="3" id="KW-1185">Reference proteome</keyword>
<evidence type="ECO:0000313" key="3">
    <source>
        <dbReference type="Proteomes" id="UP000051952"/>
    </source>
</evidence>